<sequence>MIQSGYRFLFQSVGLPVPVRRSTFAGKPSYPFRRVACDRQWSPLKAAFGQHSGSRNCEFAPGPLELSFCIAFVRRISSVLTFRKGFVLFAMAESAMATAESKVISVKEAKAWLQSKSAGGYRVVSQARMAAMPVGSNPAVAVYECG</sequence>
<protein>
    <submittedName>
        <fullName evidence="1">Uncharacterized protein</fullName>
    </submittedName>
</protein>
<evidence type="ECO:0000313" key="1">
    <source>
        <dbReference type="EMBL" id="KAL3701135.1"/>
    </source>
</evidence>
<reference evidence="1 2" key="1">
    <citation type="submission" date="2024-09" db="EMBL/GenBank/DDBJ databases">
        <title>Chromosome-scale assembly of Riccia sorocarpa.</title>
        <authorList>
            <person name="Paukszto L."/>
        </authorList>
    </citation>
    <scope>NUCLEOTIDE SEQUENCE [LARGE SCALE GENOMIC DNA]</scope>
    <source>
        <strain evidence="1">LP-2024</strain>
        <tissue evidence="1">Aerial parts of the thallus</tissue>
    </source>
</reference>
<evidence type="ECO:0000313" key="2">
    <source>
        <dbReference type="Proteomes" id="UP001633002"/>
    </source>
</evidence>
<proteinExistence type="predicted"/>
<dbReference type="AlphaFoldDB" id="A0ABD3IFI1"/>
<gene>
    <name evidence="1" type="ORF">R1sor_019157</name>
</gene>
<name>A0ABD3IFI1_9MARC</name>
<accession>A0ABD3IFI1</accession>
<keyword evidence="2" id="KW-1185">Reference proteome</keyword>
<organism evidence="1 2">
    <name type="scientific">Riccia sorocarpa</name>
    <dbReference type="NCBI Taxonomy" id="122646"/>
    <lineage>
        <taxon>Eukaryota</taxon>
        <taxon>Viridiplantae</taxon>
        <taxon>Streptophyta</taxon>
        <taxon>Embryophyta</taxon>
        <taxon>Marchantiophyta</taxon>
        <taxon>Marchantiopsida</taxon>
        <taxon>Marchantiidae</taxon>
        <taxon>Marchantiales</taxon>
        <taxon>Ricciaceae</taxon>
        <taxon>Riccia</taxon>
    </lineage>
</organism>
<dbReference type="EMBL" id="JBJQOH010000001">
    <property type="protein sequence ID" value="KAL3701135.1"/>
    <property type="molecule type" value="Genomic_DNA"/>
</dbReference>
<comment type="caution">
    <text evidence="1">The sequence shown here is derived from an EMBL/GenBank/DDBJ whole genome shotgun (WGS) entry which is preliminary data.</text>
</comment>
<dbReference type="Proteomes" id="UP001633002">
    <property type="component" value="Unassembled WGS sequence"/>
</dbReference>